<sequence>MMMAGAIMRVDVMVVILRRSCGWEAQLLISMNMRAIGSANQADRDWEMIIMDAKRMLAIVSKSMEIDFFSLPKVSMVRQIISPAPAIRPRKLG</sequence>
<keyword evidence="2" id="KW-1185">Reference proteome</keyword>
<dbReference type="HOGENOM" id="CLU_2395617_0_0_6"/>
<dbReference type="Proteomes" id="UP000019442">
    <property type="component" value="Chromosome"/>
</dbReference>
<organism evidence="1 2">
    <name type="scientific">Ectothiorhodospira haloalkaliphila</name>
    <dbReference type="NCBI Taxonomy" id="421628"/>
    <lineage>
        <taxon>Bacteria</taxon>
        <taxon>Pseudomonadati</taxon>
        <taxon>Pseudomonadota</taxon>
        <taxon>Gammaproteobacteria</taxon>
        <taxon>Chromatiales</taxon>
        <taxon>Ectothiorhodospiraceae</taxon>
        <taxon>Ectothiorhodospira</taxon>
    </lineage>
</organism>
<reference evidence="1 2" key="1">
    <citation type="journal article" date="2014" name="J Genomics">
        <title>Draft Genome Sequence of the Extremely Halophilic Phototrophic Purple Sulfur Bacterium Halorhodospira halochloris.</title>
        <authorList>
            <person name="Singh K.S."/>
            <person name="Kirksey J."/>
            <person name="Hoff W.D."/>
            <person name="Deole R."/>
        </authorList>
    </citation>
    <scope>NUCLEOTIDE SEQUENCE [LARGE SCALE GENOMIC DNA]</scope>
    <source>
        <strain evidence="1 2">A</strain>
    </source>
</reference>
<accession>W8L9T0</accession>
<evidence type="ECO:0000313" key="1">
    <source>
        <dbReference type="EMBL" id="AHK80570.1"/>
    </source>
</evidence>
<gene>
    <name evidence="1" type="ORF">M911_01695</name>
</gene>
<dbReference type="AlphaFoldDB" id="W8L9T0"/>
<proteinExistence type="predicted"/>
<protein>
    <submittedName>
        <fullName evidence="1">Uncharacterized protein</fullName>
    </submittedName>
</protein>
<dbReference type="EMBL" id="CP007268">
    <property type="protein sequence ID" value="AHK80570.1"/>
    <property type="molecule type" value="Genomic_DNA"/>
</dbReference>
<reference evidence="2" key="2">
    <citation type="submission" date="2014-02" db="EMBL/GenBank/DDBJ databases">
        <title>Draft Genome Sequence of extremely halophilic bacteria Halorhodospira halochloris.</title>
        <authorList>
            <person name="Singh K.S."/>
        </authorList>
    </citation>
    <scope>NUCLEOTIDE SEQUENCE [LARGE SCALE GENOMIC DNA]</scope>
    <source>
        <strain evidence="2">A</strain>
    </source>
</reference>
<evidence type="ECO:0000313" key="2">
    <source>
        <dbReference type="Proteomes" id="UP000019442"/>
    </source>
</evidence>
<dbReference type="KEGG" id="hhc:M911_01695"/>
<name>W8L9T0_9GAMM</name>